<evidence type="ECO:0000313" key="1">
    <source>
        <dbReference type="EMBL" id="GFG33544.1"/>
    </source>
</evidence>
<accession>A0A6L2PMI4</accession>
<dbReference type="InParanoid" id="A0A6L2PMI4"/>
<keyword evidence="2" id="KW-1185">Reference proteome</keyword>
<dbReference type="Proteomes" id="UP000502823">
    <property type="component" value="Unassembled WGS sequence"/>
</dbReference>
<dbReference type="OrthoDB" id="414666at2759"/>
<dbReference type="AlphaFoldDB" id="A0A6L2PMI4"/>
<protein>
    <recommendedName>
        <fullName evidence="3">Endonuclease/exonuclease/phosphatase domain-containing protein</fullName>
    </recommendedName>
</protein>
<sequence length="134" mass="15340">MSVSDITKKCTQMKRPSGDLIMKKSFISSKLDHTKITTINIQRLNKLKDKQLTVKERFYGTLQTVHNEIPRKDLLIITGDCNAKTGRDRCYRPVTGTYSLHEEHSENGEVLCLDAIETDMSTMSTYSQHETTQK</sequence>
<feature type="non-terminal residue" evidence="1">
    <location>
        <position position="134"/>
    </location>
</feature>
<organism evidence="1 2">
    <name type="scientific">Coptotermes formosanus</name>
    <name type="common">Formosan subterranean termite</name>
    <dbReference type="NCBI Taxonomy" id="36987"/>
    <lineage>
        <taxon>Eukaryota</taxon>
        <taxon>Metazoa</taxon>
        <taxon>Ecdysozoa</taxon>
        <taxon>Arthropoda</taxon>
        <taxon>Hexapoda</taxon>
        <taxon>Insecta</taxon>
        <taxon>Pterygota</taxon>
        <taxon>Neoptera</taxon>
        <taxon>Polyneoptera</taxon>
        <taxon>Dictyoptera</taxon>
        <taxon>Blattodea</taxon>
        <taxon>Blattoidea</taxon>
        <taxon>Termitoidae</taxon>
        <taxon>Rhinotermitidae</taxon>
        <taxon>Coptotermes</taxon>
    </lineage>
</organism>
<reference evidence="2" key="1">
    <citation type="submission" date="2020-01" db="EMBL/GenBank/DDBJ databases">
        <title>Draft genome sequence of the Termite Coptotermes fromosanus.</title>
        <authorList>
            <person name="Itakura S."/>
            <person name="Yosikawa Y."/>
            <person name="Umezawa K."/>
        </authorList>
    </citation>
    <scope>NUCLEOTIDE SEQUENCE [LARGE SCALE GENOMIC DNA]</scope>
</reference>
<comment type="caution">
    <text evidence="1">The sequence shown here is derived from an EMBL/GenBank/DDBJ whole genome shotgun (WGS) entry which is preliminary data.</text>
</comment>
<proteinExistence type="predicted"/>
<dbReference type="EMBL" id="BLKM01000436">
    <property type="protein sequence ID" value="GFG33544.1"/>
    <property type="molecule type" value="Genomic_DNA"/>
</dbReference>
<evidence type="ECO:0008006" key="3">
    <source>
        <dbReference type="Google" id="ProtNLM"/>
    </source>
</evidence>
<evidence type="ECO:0000313" key="2">
    <source>
        <dbReference type="Proteomes" id="UP000502823"/>
    </source>
</evidence>
<gene>
    <name evidence="1" type="ORF">Cfor_03448</name>
</gene>
<name>A0A6L2PMI4_COPFO</name>